<feature type="region of interest" description="Disordered" evidence="1">
    <location>
        <begin position="828"/>
        <end position="860"/>
    </location>
</feature>
<feature type="compositionally biased region" description="Basic and acidic residues" evidence="1">
    <location>
        <begin position="150"/>
        <end position="159"/>
    </location>
</feature>
<feature type="compositionally biased region" description="Acidic residues" evidence="1">
    <location>
        <begin position="1234"/>
        <end position="1256"/>
    </location>
</feature>
<organism evidence="2 3">
    <name type="scientific">Asbolus verrucosus</name>
    <name type="common">Desert ironclad beetle</name>
    <dbReference type="NCBI Taxonomy" id="1661398"/>
    <lineage>
        <taxon>Eukaryota</taxon>
        <taxon>Metazoa</taxon>
        <taxon>Ecdysozoa</taxon>
        <taxon>Arthropoda</taxon>
        <taxon>Hexapoda</taxon>
        <taxon>Insecta</taxon>
        <taxon>Pterygota</taxon>
        <taxon>Neoptera</taxon>
        <taxon>Endopterygota</taxon>
        <taxon>Coleoptera</taxon>
        <taxon>Polyphaga</taxon>
        <taxon>Cucujiformia</taxon>
        <taxon>Tenebrionidae</taxon>
        <taxon>Pimeliinae</taxon>
        <taxon>Asbolus</taxon>
    </lineage>
</organism>
<dbReference type="STRING" id="1661398.A0A482W2D5"/>
<accession>A0A482W2D5</accession>
<feature type="region of interest" description="Disordered" evidence="1">
    <location>
        <begin position="1232"/>
        <end position="1275"/>
    </location>
</feature>
<dbReference type="OrthoDB" id="8062037at2759"/>
<feature type="compositionally biased region" description="Acidic residues" evidence="1">
    <location>
        <begin position="898"/>
        <end position="910"/>
    </location>
</feature>
<feature type="region of interest" description="Disordered" evidence="1">
    <location>
        <begin position="250"/>
        <end position="271"/>
    </location>
</feature>
<dbReference type="PANTHER" id="PTHR40552">
    <property type="entry name" value="AT05186P-RELATED"/>
    <property type="match status" value="1"/>
</dbReference>
<evidence type="ECO:0000256" key="1">
    <source>
        <dbReference type="SAM" id="MobiDB-lite"/>
    </source>
</evidence>
<feature type="compositionally biased region" description="Basic and acidic residues" evidence="1">
    <location>
        <begin position="885"/>
        <end position="897"/>
    </location>
</feature>
<protein>
    <submittedName>
        <fullName evidence="2">Uncharacterized protein</fullName>
    </submittedName>
</protein>
<keyword evidence="3" id="KW-1185">Reference proteome</keyword>
<dbReference type="Proteomes" id="UP000292052">
    <property type="component" value="Unassembled WGS sequence"/>
</dbReference>
<name>A0A482W2D5_ASBVE</name>
<feature type="region of interest" description="Disordered" evidence="1">
    <location>
        <begin position="131"/>
        <end position="167"/>
    </location>
</feature>
<dbReference type="EMBL" id="QDEB01039891">
    <property type="protein sequence ID" value="RZC38817.1"/>
    <property type="molecule type" value="Genomic_DNA"/>
</dbReference>
<sequence length="1743" mass="199445">MEKKGGKRNRSKKKSSIFGASYSDPVARHKRKDRKCGQPEEPETAVKKNEEDVVIQPSLSTRLDLQVTTPPAPGAKYVAPVSKKTRKATEERHRQYEEQLKFCKYDILKMPSPSNLTKLDIKLKAASAEIKEAKVFPRKPSTTPSQLHPEPPKKKDLEKRKPKSGTVINEALVRRKKRIVKKKPKPPPRREPTIEELMAEELATIQEMAEGEEGAEPMIPENYLTKQFRRKVSQLSKSTSVESKVFKMMDASEAGEDEGEGEDEEEAVEEEEDRFISTLVQKFRRDSEIKRYERPKRKPKKGTFESFSFTRLKQPTLKTFYYGVKMATIHQGDEHFSLVSRNRQGICMSIAAYCFSILKHPDKWTQADIDEVLEAGNELFLDSAGTQHMHGDNIELKTQDLQKYCKLGTKKVRFVVSEPEVSGMVRSDDKKVYNLTKAINIFFGRYKAGILQTDTLNVAMWKDKHFYFFDAAPRTIDLFSSKHGAALMANFYDTTSIVTVLLNRSNLENPSFVIYSIDAYKVLQRDAEEVDSTGAIPELDNYQVLNEEKAVALGSFDLADKCFGFSRNKQALTIAVVALVYSKITPPSSWHKGTVDKIAIIGNQLFLECIENDEIEEVGLDHLPAVFTIGPYVVEIYISANRFVDFMFKKGKCVLQPRLEKFFETSSNAVVQIDNSTLAVWKQRNMYLCFDPYSRNNEALKCRDGAACISMHTTLTSLIQTISANFDQKDMIFHVHALKVCKIHRDPDKRDLFPKSLTMNDFPIESFKKVKMRRGKRRATMKPVTVDHDTRATIYGELPDGSIMEVGSTVKSIDIHDLPPMCHKVPSRPLPAMAPPDKDFVADLDSPSLSDTQIEPPPLEEPEGEIEIEFMDLDSFQLTQEELELETRGEGEGKDKGGEDEEDEEGDEEKSGDASGSADAEAEATKLEERMAKESMQEGGEEWYMAASDFTQVGSHSLLSYPSRMSQEVNTEYCMEIPEEEVPAMARDIRAITRKHRADAEGKYDFQMTPEPDVSMSEELRKDTNFLNLPDDSQIVLGTKNMAQFGADLEIMAPFISIMAATVAKKYAIDSWSKEIVDYVLKCGAELHENSNTRYDQNYKLEIAKISLGSTDFNIRVDYIFDTYIKPRVLAMAISKMLFPKCPSGILVTPTYSCALFYKNHLYYLFDGFGNNEVGLAKGPSNEGVACFCRFKDINCLVARIIHNKSKREEEDNIEYNRFVLSSCYVKQLPREEITDEEDEEELLEQGEGADQDEPVEVQTYKKKKEQPEPKPSKMGYHLVDGLYKIQGNRVLGGAEDTSDFLKEDYFVCLCACLLLLNNPLKKWDDRKVDAALDQGTHVFSHAEDLDVCSKKFIKNILIDDYLFDIVANRVKFTTYEARRTLKSGIETMMSKKHEHFILQFPNRCYCISVDVDDKVYHIFDPNDKSGKASWTKYKSFRKLVKRIRSGLVSGGESYNFHSFEIMSIAKAPRHVIVSNRAKRYRTLKDKKQEMMCKPFHEEFTWLDVDPIPWSWRVNKTNTPMWNGWYVDFPDDLFSLFGTISPFDPYFPPETRGKQTLGNLVVAIGMIQIYDLVDWTVPIMDSVLIYGNAYFQHCIKDITNENYEVAFDDIKEECRIFPYSFRVKFTPVVEGTIFLVRLKQFNLYKALRLFFDEYERRFGIICVTKGENDKRVYAFGKVQESEYFLYDCETLGPPMYVEKNGGVPYILRTTTLNRLLHVMTVTLRGGDFYIFDVGLSELKSYMK</sequence>
<gene>
    <name evidence="2" type="ORF">BDFB_004744</name>
</gene>
<dbReference type="Gene3D" id="3.90.70.120">
    <property type="match status" value="4"/>
</dbReference>
<evidence type="ECO:0000313" key="2">
    <source>
        <dbReference type="EMBL" id="RZC38817.1"/>
    </source>
</evidence>
<feature type="compositionally biased region" description="Basic residues" evidence="1">
    <location>
        <begin position="1"/>
        <end position="15"/>
    </location>
</feature>
<dbReference type="PANTHER" id="PTHR40552:SF6">
    <property type="entry name" value="FI09606P-RELATED"/>
    <property type="match status" value="1"/>
</dbReference>
<reference evidence="2 3" key="1">
    <citation type="submission" date="2017-03" db="EMBL/GenBank/DDBJ databases">
        <title>Genome of the blue death feigning beetle - Asbolus verrucosus.</title>
        <authorList>
            <person name="Rider S.D."/>
        </authorList>
    </citation>
    <scope>NUCLEOTIDE SEQUENCE [LARGE SCALE GENOMIC DNA]</scope>
    <source>
        <strain evidence="2">Butters</strain>
        <tissue evidence="2">Head and leg muscle</tissue>
    </source>
</reference>
<evidence type="ECO:0000313" key="3">
    <source>
        <dbReference type="Proteomes" id="UP000292052"/>
    </source>
</evidence>
<proteinExistence type="predicted"/>
<feature type="compositionally biased region" description="Polar residues" evidence="1">
    <location>
        <begin position="57"/>
        <end position="69"/>
    </location>
</feature>
<feature type="region of interest" description="Disordered" evidence="1">
    <location>
        <begin position="1"/>
        <end position="92"/>
    </location>
</feature>
<feature type="compositionally biased region" description="Acidic residues" evidence="1">
    <location>
        <begin position="253"/>
        <end position="271"/>
    </location>
</feature>
<feature type="region of interest" description="Disordered" evidence="1">
    <location>
        <begin position="884"/>
        <end position="924"/>
    </location>
</feature>
<comment type="caution">
    <text evidence="2">The sequence shown here is derived from an EMBL/GenBank/DDBJ whole genome shotgun (WGS) entry which is preliminary data.</text>
</comment>